<feature type="transmembrane region" description="Helical" evidence="7">
    <location>
        <begin position="272"/>
        <end position="290"/>
    </location>
</feature>
<evidence type="ECO:0000313" key="9">
    <source>
        <dbReference type="EMBL" id="SFG21871.1"/>
    </source>
</evidence>
<dbReference type="GO" id="GO:0005886">
    <property type="term" value="C:plasma membrane"/>
    <property type="evidence" value="ECO:0007669"/>
    <property type="project" value="UniProtKB-SubCell"/>
</dbReference>
<keyword evidence="5 7" id="KW-1133">Transmembrane helix</keyword>
<dbReference type="RefSeq" id="WP_177199129.1">
    <property type="nucleotide sequence ID" value="NZ_FOOK01000021.1"/>
</dbReference>
<evidence type="ECO:0000256" key="4">
    <source>
        <dbReference type="ARBA" id="ARBA00022692"/>
    </source>
</evidence>
<feature type="transmembrane region" description="Helical" evidence="7">
    <location>
        <begin position="158"/>
        <end position="180"/>
    </location>
</feature>
<evidence type="ECO:0000256" key="1">
    <source>
        <dbReference type="ARBA" id="ARBA00004651"/>
    </source>
</evidence>
<evidence type="ECO:0000256" key="2">
    <source>
        <dbReference type="ARBA" id="ARBA00022448"/>
    </source>
</evidence>
<dbReference type="EMBL" id="FOOK01000021">
    <property type="protein sequence ID" value="SFG21871.1"/>
    <property type="molecule type" value="Genomic_DNA"/>
</dbReference>
<evidence type="ECO:0000256" key="3">
    <source>
        <dbReference type="ARBA" id="ARBA00022475"/>
    </source>
</evidence>
<comment type="subcellular location">
    <subcellularLocation>
        <location evidence="1">Cell membrane</location>
        <topology evidence="1">Multi-pass membrane protein</topology>
    </subcellularLocation>
</comment>
<evidence type="ECO:0000313" key="10">
    <source>
        <dbReference type="Proteomes" id="UP000198661"/>
    </source>
</evidence>
<keyword evidence="2" id="KW-0813">Transport</keyword>
<keyword evidence="10" id="KW-1185">Reference proteome</keyword>
<dbReference type="PROSITE" id="PS00216">
    <property type="entry name" value="SUGAR_TRANSPORT_1"/>
    <property type="match status" value="1"/>
</dbReference>
<accession>A0A1I2Q8C1</accession>
<evidence type="ECO:0000256" key="6">
    <source>
        <dbReference type="ARBA" id="ARBA00023136"/>
    </source>
</evidence>
<feature type="transmembrane region" description="Helical" evidence="7">
    <location>
        <begin position="12"/>
        <end position="32"/>
    </location>
</feature>
<dbReference type="Pfam" id="PF07690">
    <property type="entry name" value="MFS_1"/>
    <property type="match status" value="1"/>
</dbReference>
<reference evidence="9 10" key="1">
    <citation type="submission" date="2016-10" db="EMBL/GenBank/DDBJ databases">
        <authorList>
            <person name="de Groot N.N."/>
        </authorList>
    </citation>
    <scope>NUCLEOTIDE SEQUENCE [LARGE SCALE GENOMIC DNA]</scope>
    <source>
        <strain evidence="9 10">DSM 44945</strain>
    </source>
</reference>
<gene>
    <name evidence="9" type="ORF">SAMN04488025_12126</name>
</gene>
<dbReference type="PANTHER" id="PTHR23521:SF2">
    <property type="entry name" value="TRANSPORTER MFS SUPERFAMILY"/>
    <property type="match status" value="1"/>
</dbReference>
<keyword evidence="4 7" id="KW-0812">Transmembrane</keyword>
<evidence type="ECO:0000256" key="7">
    <source>
        <dbReference type="SAM" id="Phobius"/>
    </source>
</evidence>
<feature type="transmembrane region" description="Helical" evidence="7">
    <location>
        <begin position="362"/>
        <end position="382"/>
    </location>
</feature>
<name>A0A1I2Q8C1_9BACL</name>
<feature type="transmembrane region" description="Helical" evidence="7">
    <location>
        <begin position="201"/>
        <end position="220"/>
    </location>
</feature>
<dbReference type="InterPro" id="IPR036259">
    <property type="entry name" value="MFS_trans_sf"/>
</dbReference>
<feature type="transmembrane region" description="Helical" evidence="7">
    <location>
        <begin position="99"/>
        <end position="122"/>
    </location>
</feature>
<dbReference type="PANTHER" id="PTHR23521">
    <property type="entry name" value="TRANSPORTER MFS SUPERFAMILY"/>
    <property type="match status" value="1"/>
</dbReference>
<feature type="transmembrane region" description="Helical" evidence="7">
    <location>
        <begin position="296"/>
        <end position="319"/>
    </location>
</feature>
<proteinExistence type="predicted"/>
<dbReference type="InterPro" id="IPR047200">
    <property type="entry name" value="MFS_YcaD-like"/>
</dbReference>
<dbReference type="Proteomes" id="UP000198661">
    <property type="component" value="Unassembled WGS sequence"/>
</dbReference>
<dbReference type="Gene3D" id="1.20.1250.20">
    <property type="entry name" value="MFS general substrate transporter like domains"/>
    <property type="match status" value="2"/>
</dbReference>
<dbReference type="InterPro" id="IPR020846">
    <property type="entry name" value="MFS_dom"/>
</dbReference>
<sequence length="394" mass="41593">MVNQWSQGRFRILLVITALAGMTQGLLIPLLTTMLERRGVSSSLNGLNAAFLYVGMLLMAPFVGRVVRGIGYKRAILTGLISLACCAFLFPLFDGPPVWSVLLFLVGVGDYLLHFSTQLWVTSTSPAEMRGRHITLYGFAFGAGFGLGPLGINLLDRGLWVPFSLMGACLLAAVLLAALLDRGKPPAEEGKAKARAGGKWADIYRWALVALCPAFLYGFLDASLAASFPVYGHREGLGTGWISVLLSAFVCGGLILQMPLGMLSDRYGRKNVLVTICLLGGTGLAAVPSFTGQPVILLGLFSLIGGLLGSLYSLGLAYLADILPSSHLPEANAIAGAHFSVGSMMGPYVGGLLIHHIGGGSLFYAIATAFFTFVLLAFVYPVSVGADRRTGKAA</sequence>
<dbReference type="GO" id="GO:0022857">
    <property type="term" value="F:transmembrane transporter activity"/>
    <property type="evidence" value="ECO:0007669"/>
    <property type="project" value="InterPro"/>
</dbReference>
<dbReference type="STRING" id="201973.SAMN04488025_12126"/>
<feature type="transmembrane region" description="Helical" evidence="7">
    <location>
        <begin position="75"/>
        <end position="93"/>
    </location>
</feature>
<dbReference type="InterPro" id="IPR005829">
    <property type="entry name" value="Sugar_transporter_CS"/>
</dbReference>
<feature type="transmembrane region" description="Helical" evidence="7">
    <location>
        <begin position="240"/>
        <end position="260"/>
    </location>
</feature>
<evidence type="ECO:0000259" key="8">
    <source>
        <dbReference type="PROSITE" id="PS50850"/>
    </source>
</evidence>
<feature type="transmembrane region" description="Helical" evidence="7">
    <location>
        <begin position="331"/>
        <end position="350"/>
    </location>
</feature>
<organism evidence="9 10">
    <name type="scientific">Planifilum fulgidum</name>
    <dbReference type="NCBI Taxonomy" id="201973"/>
    <lineage>
        <taxon>Bacteria</taxon>
        <taxon>Bacillati</taxon>
        <taxon>Bacillota</taxon>
        <taxon>Bacilli</taxon>
        <taxon>Bacillales</taxon>
        <taxon>Thermoactinomycetaceae</taxon>
        <taxon>Planifilum</taxon>
    </lineage>
</organism>
<dbReference type="CDD" id="cd17477">
    <property type="entry name" value="MFS_YcaD_like"/>
    <property type="match status" value="1"/>
</dbReference>
<evidence type="ECO:0000256" key="5">
    <source>
        <dbReference type="ARBA" id="ARBA00022989"/>
    </source>
</evidence>
<keyword evidence="3" id="KW-1003">Cell membrane</keyword>
<dbReference type="InterPro" id="IPR011701">
    <property type="entry name" value="MFS"/>
</dbReference>
<protein>
    <submittedName>
        <fullName evidence="9">Predicted arabinose efflux permease, MFS family</fullName>
    </submittedName>
</protein>
<feature type="transmembrane region" description="Helical" evidence="7">
    <location>
        <begin position="134"/>
        <end position="152"/>
    </location>
</feature>
<dbReference type="SUPFAM" id="SSF103473">
    <property type="entry name" value="MFS general substrate transporter"/>
    <property type="match status" value="1"/>
</dbReference>
<feature type="transmembrane region" description="Helical" evidence="7">
    <location>
        <begin position="44"/>
        <end position="63"/>
    </location>
</feature>
<keyword evidence="6 7" id="KW-0472">Membrane</keyword>
<feature type="domain" description="Major facilitator superfamily (MFS) profile" evidence="8">
    <location>
        <begin position="9"/>
        <end position="384"/>
    </location>
</feature>
<dbReference type="AlphaFoldDB" id="A0A1I2Q8C1"/>
<dbReference type="PROSITE" id="PS50850">
    <property type="entry name" value="MFS"/>
    <property type="match status" value="1"/>
</dbReference>